<evidence type="ECO:0000256" key="1">
    <source>
        <dbReference type="ARBA" id="ARBA00022676"/>
    </source>
</evidence>
<keyword evidence="2 3" id="KW-0808">Transferase</keyword>
<dbReference type="OrthoDB" id="9771846at2"/>
<dbReference type="Proteomes" id="UP000322159">
    <property type="component" value="Chromosome"/>
</dbReference>
<dbReference type="RefSeq" id="WP_149324937.1">
    <property type="nucleotide sequence ID" value="NZ_CP043504.1"/>
</dbReference>
<proteinExistence type="predicted"/>
<keyword evidence="4" id="KW-1185">Reference proteome</keyword>
<evidence type="ECO:0000313" key="3">
    <source>
        <dbReference type="EMBL" id="QEO09516.1"/>
    </source>
</evidence>
<accession>A0A5C1Y6U2</accession>
<dbReference type="InterPro" id="IPR004629">
    <property type="entry name" value="WecG_TagA_CpsF"/>
</dbReference>
<dbReference type="PANTHER" id="PTHR34136">
    <property type="match status" value="1"/>
</dbReference>
<evidence type="ECO:0000256" key="2">
    <source>
        <dbReference type="ARBA" id="ARBA00022679"/>
    </source>
</evidence>
<dbReference type="KEGG" id="lyk:FLP23_05520"/>
<protein>
    <submittedName>
        <fullName evidence="3">WecB/TagA/CpsF family glycosyltransferase</fullName>
    </submittedName>
</protein>
<organism evidence="3 4">
    <name type="scientific">Protaetiibacter larvae</name>
    <dbReference type="NCBI Taxonomy" id="2592654"/>
    <lineage>
        <taxon>Bacteria</taxon>
        <taxon>Bacillati</taxon>
        <taxon>Actinomycetota</taxon>
        <taxon>Actinomycetes</taxon>
        <taxon>Micrococcales</taxon>
        <taxon>Microbacteriaceae</taxon>
        <taxon>Protaetiibacter</taxon>
    </lineage>
</organism>
<keyword evidence="1" id="KW-0328">Glycosyltransferase</keyword>
<dbReference type="GO" id="GO:0016758">
    <property type="term" value="F:hexosyltransferase activity"/>
    <property type="evidence" value="ECO:0007669"/>
    <property type="project" value="TreeGrafter"/>
</dbReference>
<gene>
    <name evidence="3" type="ORF">FLP23_05520</name>
</gene>
<dbReference type="EMBL" id="CP043504">
    <property type="protein sequence ID" value="QEO09516.1"/>
    <property type="molecule type" value="Genomic_DNA"/>
</dbReference>
<dbReference type="NCBIfam" id="TIGR00696">
    <property type="entry name" value="wecG_tagA_cpsF"/>
    <property type="match status" value="1"/>
</dbReference>
<reference evidence="3 4" key="1">
    <citation type="submission" date="2019-09" db="EMBL/GenBank/DDBJ databases">
        <title>Genome sequencing of strain KACC 19322.</title>
        <authorList>
            <person name="Heo J."/>
            <person name="Kim S.-J."/>
            <person name="Kim J.-S."/>
            <person name="Hong S.-B."/>
            <person name="Kwon S.-W."/>
        </authorList>
    </citation>
    <scope>NUCLEOTIDE SEQUENCE [LARGE SCALE GENOMIC DNA]</scope>
    <source>
        <strain evidence="3 4">KACC 19322</strain>
    </source>
</reference>
<dbReference type="CDD" id="cd06533">
    <property type="entry name" value="Glyco_transf_WecG_TagA"/>
    <property type="match status" value="1"/>
</dbReference>
<sequence>MSETSRRRDEALLTRVKLGSIHCTPITWSKTLAEVLRLVVDDRPHLVVTVNIAHVWQARAEPDLRAAYSRSTVATADGWPVVAAIRLLGRNRHRVERVTGADLVPALGRESLRIAVVGGKGESAQLAAATLASAGRATIALVEQAPREELDDLDARRRLVDRICSSDADVVLIGLGVPRQEALALELMDVLPRGVVACVGAAIEFTAGTDRRAPRWMRRVGLEWLHRVIREPRKLAARYLRSAPYFLVVVAREFFASRAGLERRRG</sequence>
<name>A0A5C1Y6U2_9MICO</name>
<evidence type="ECO:0000313" key="4">
    <source>
        <dbReference type="Proteomes" id="UP000322159"/>
    </source>
</evidence>
<dbReference type="AlphaFoldDB" id="A0A5C1Y6U2"/>
<dbReference type="PANTHER" id="PTHR34136:SF1">
    <property type="entry name" value="UDP-N-ACETYL-D-MANNOSAMINURONIC ACID TRANSFERASE"/>
    <property type="match status" value="1"/>
</dbReference>
<dbReference type="Pfam" id="PF03808">
    <property type="entry name" value="Glyco_tran_WecG"/>
    <property type="match status" value="1"/>
</dbReference>